<name>A0A2H1VFG0_SPOFR</name>
<dbReference type="AlphaFoldDB" id="A0A2H1VFG0"/>
<evidence type="ECO:0000313" key="1">
    <source>
        <dbReference type="EMBL" id="SOQ39578.1"/>
    </source>
</evidence>
<proteinExistence type="predicted"/>
<sequence length="109" mass="12145">MYGFISDNNVDKCDARSRNWYYYGYSRIIRGKLFNDFLGTLGEARGSVTLLLTKNHPVPTPAFRTVAPVNLLGSPQLQIRTQATTYAVKAWASCDNQFHISPSVSTLGI</sequence>
<reference evidence="1" key="1">
    <citation type="submission" date="2016-07" db="EMBL/GenBank/DDBJ databases">
        <authorList>
            <person name="Bretaudeau A."/>
        </authorList>
    </citation>
    <scope>NUCLEOTIDE SEQUENCE</scope>
    <source>
        <strain evidence="1">Rice</strain>
        <tissue evidence="1">Whole body</tissue>
    </source>
</reference>
<protein>
    <submittedName>
        <fullName evidence="1">SFRICE_038011</fullName>
    </submittedName>
</protein>
<dbReference type="EMBL" id="ODYU01002288">
    <property type="protein sequence ID" value="SOQ39578.1"/>
    <property type="molecule type" value="Genomic_DNA"/>
</dbReference>
<organism evidence="1">
    <name type="scientific">Spodoptera frugiperda</name>
    <name type="common">Fall armyworm</name>
    <dbReference type="NCBI Taxonomy" id="7108"/>
    <lineage>
        <taxon>Eukaryota</taxon>
        <taxon>Metazoa</taxon>
        <taxon>Ecdysozoa</taxon>
        <taxon>Arthropoda</taxon>
        <taxon>Hexapoda</taxon>
        <taxon>Insecta</taxon>
        <taxon>Pterygota</taxon>
        <taxon>Neoptera</taxon>
        <taxon>Endopterygota</taxon>
        <taxon>Lepidoptera</taxon>
        <taxon>Glossata</taxon>
        <taxon>Ditrysia</taxon>
        <taxon>Noctuoidea</taxon>
        <taxon>Noctuidae</taxon>
        <taxon>Amphipyrinae</taxon>
        <taxon>Spodoptera</taxon>
    </lineage>
</organism>
<gene>
    <name evidence="1" type="ORF">SFRICE_038011</name>
</gene>
<accession>A0A2H1VFG0</accession>